<reference evidence="2" key="1">
    <citation type="submission" date="2022-11" db="UniProtKB">
        <authorList>
            <consortium name="WormBaseParasite"/>
        </authorList>
    </citation>
    <scope>IDENTIFICATION</scope>
</reference>
<sequence>MTKPVTTITDEKTITSIKLVDVVKAIKTKPVQIAKLSLGMPLKLRILINKSFDLSLLMNTVLKRKSVLLSLLIPRISTTVDLKIMIDAAIPWQYVHHEKTGKDDRCSGRSFGKSSLTRDKEINSYNIQGYFAW</sequence>
<dbReference type="WBParaSite" id="nRc.2.0.1.t02546-RA">
    <property type="protein sequence ID" value="nRc.2.0.1.t02546-RA"/>
    <property type="gene ID" value="nRc.2.0.1.g02546"/>
</dbReference>
<evidence type="ECO:0000313" key="1">
    <source>
        <dbReference type="Proteomes" id="UP000887565"/>
    </source>
</evidence>
<evidence type="ECO:0000313" key="2">
    <source>
        <dbReference type="WBParaSite" id="nRc.2.0.1.t02546-RA"/>
    </source>
</evidence>
<keyword evidence="1" id="KW-1185">Reference proteome</keyword>
<organism evidence="1 2">
    <name type="scientific">Romanomermis culicivorax</name>
    <name type="common">Nematode worm</name>
    <dbReference type="NCBI Taxonomy" id="13658"/>
    <lineage>
        <taxon>Eukaryota</taxon>
        <taxon>Metazoa</taxon>
        <taxon>Ecdysozoa</taxon>
        <taxon>Nematoda</taxon>
        <taxon>Enoplea</taxon>
        <taxon>Dorylaimia</taxon>
        <taxon>Mermithida</taxon>
        <taxon>Mermithoidea</taxon>
        <taxon>Mermithidae</taxon>
        <taxon>Romanomermis</taxon>
    </lineage>
</organism>
<name>A0A915HLY8_ROMCU</name>
<dbReference type="AlphaFoldDB" id="A0A915HLY8"/>
<protein>
    <submittedName>
        <fullName evidence="2">Uncharacterized protein</fullName>
    </submittedName>
</protein>
<accession>A0A915HLY8</accession>
<dbReference type="Proteomes" id="UP000887565">
    <property type="component" value="Unplaced"/>
</dbReference>
<proteinExistence type="predicted"/>